<dbReference type="InterPro" id="IPR049483">
    <property type="entry name" value="FAF1_2-like_UAS"/>
</dbReference>
<name>A0ABQ8UQT1_9EUKA</name>
<dbReference type="SUPFAM" id="SSF54236">
    <property type="entry name" value="Ubiquitin-like"/>
    <property type="match status" value="1"/>
</dbReference>
<evidence type="ECO:0000313" key="5">
    <source>
        <dbReference type="Proteomes" id="UP001141327"/>
    </source>
</evidence>
<keyword evidence="5" id="KW-1185">Reference proteome</keyword>
<feature type="compositionally biased region" description="Basic and acidic residues" evidence="2">
    <location>
        <begin position="183"/>
        <end position="205"/>
    </location>
</feature>
<dbReference type="SMART" id="SM00166">
    <property type="entry name" value="UBX"/>
    <property type="match status" value="1"/>
</dbReference>
<feature type="domain" description="UBX" evidence="3">
    <location>
        <begin position="234"/>
        <end position="311"/>
    </location>
</feature>
<feature type="compositionally biased region" description="Basic and acidic residues" evidence="2">
    <location>
        <begin position="157"/>
        <end position="176"/>
    </location>
</feature>
<dbReference type="PANTHER" id="PTHR23322:SF1">
    <property type="entry name" value="FAS-ASSOCIATED FACTOR 2"/>
    <property type="match status" value="1"/>
</dbReference>
<protein>
    <submittedName>
        <fullName evidence="4">FAS-associated factor 2</fullName>
    </submittedName>
</protein>
<dbReference type="InterPro" id="IPR001012">
    <property type="entry name" value="UBX_dom"/>
</dbReference>
<sequence length="331" mass="37416">MLKALKRLFAPPGAGQTFTEFYRHSFGERHPRFLGGTHLDALQQARDQSRFLAIFLLSPSHASTEQFCKETLASDSVISFFDERLLLWGCSIHQKEGYLLSQELRAAGFPFLALVEPGQPHPTVIDTISGFLRPQELITRISNSIAVRQAALAAVNTERDERDEARQLRQDQDREYQAALAEDQARLESQEAARRQAEEERERKEMQDAIEQSANEAVEMRRQRLIRDLPPEPPESDSVRIRIRLPAGELLERRFAPDHLLQHVVDFLESKEYPPASFSLSTPFPRRSFSEADYPQTLRSLGFYPQAPVLIVAPRSDVGPSAPAPPSSTSS</sequence>
<dbReference type="InterPro" id="IPR036249">
    <property type="entry name" value="Thioredoxin-like_sf"/>
</dbReference>
<accession>A0ABQ8UQT1</accession>
<dbReference type="InterPro" id="IPR050730">
    <property type="entry name" value="UBX_domain-protein"/>
</dbReference>
<organism evidence="4 5">
    <name type="scientific">Paratrimastix pyriformis</name>
    <dbReference type="NCBI Taxonomy" id="342808"/>
    <lineage>
        <taxon>Eukaryota</taxon>
        <taxon>Metamonada</taxon>
        <taxon>Preaxostyla</taxon>
        <taxon>Paratrimastigidae</taxon>
        <taxon>Paratrimastix</taxon>
    </lineage>
</organism>
<comment type="caution">
    <text evidence="4">The sequence shown here is derived from an EMBL/GenBank/DDBJ whole genome shotgun (WGS) entry which is preliminary data.</text>
</comment>
<dbReference type="PROSITE" id="PS50033">
    <property type="entry name" value="UBX"/>
    <property type="match status" value="1"/>
</dbReference>
<dbReference type="Gene3D" id="3.40.30.10">
    <property type="entry name" value="Glutaredoxin"/>
    <property type="match status" value="1"/>
</dbReference>
<dbReference type="Pfam" id="PF21021">
    <property type="entry name" value="FAF1"/>
    <property type="match status" value="1"/>
</dbReference>
<dbReference type="PANTHER" id="PTHR23322">
    <property type="entry name" value="FAS-ASSOCIATED PROTEIN"/>
    <property type="match status" value="1"/>
</dbReference>
<evidence type="ECO:0000256" key="1">
    <source>
        <dbReference type="ARBA" id="ARBA00023054"/>
    </source>
</evidence>
<dbReference type="SMART" id="SM00594">
    <property type="entry name" value="UAS"/>
    <property type="match status" value="1"/>
</dbReference>
<keyword evidence="1" id="KW-0175">Coiled coil</keyword>
<evidence type="ECO:0000259" key="3">
    <source>
        <dbReference type="PROSITE" id="PS50033"/>
    </source>
</evidence>
<dbReference type="InterPro" id="IPR029071">
    <property type="entry name" value="Ubiquitin-like_domsf"/>
</dbReference>
<proteinExistence type="predicted"/>
<evidence type="ECO:0000256" key="2">
    <source>
        <dbReference type="SAM" id="MobiDB-lite"/>
    </source>
</evidence>
<dbReference type="Gene3D" id="3.10.20.90">
    <property type="entry name" value="Phosphatidylinositol 3-kinase Catalytic Subunit, Chain A, domain 1"/>
    <property type="match status" value="1"/>
</dbReference>
<feature type="region of interest" description="Disordered" evidence="2">
    <location>
        <begin position="156"/>
        <end position="205"/>
    </location>
</feature>
<dbReference type="Pfam" id="PF00789">
    <property type="entry name" value="UBX"/>
    <property type="match status" value="1"/>
</dbReference>
<evidence type="ECO:0000313" key="4">
    <source>
        <dbReference type="EMBL" id="KAJ4460653.1"/>
    </source>
</evidence>
<dbReference type="InterPro" id="IPR006577">
    <property type="entry name" value="UAS"/>
</dbReference>
<dbReference type="SUPFAM" id="SSF52833">
    <property type="entry name" value="Thioredoxin-like"/>
    <property type="match status" value="1"/>
</dbReference>
<gene>
    <name evidence="4" type="ORF">PAPYR_3303</name>
</gene>
<reference evidence="4" key="1">
    <citation type="journal article" date="2022" name="bioRxiv">
        <title>Genomics of Preaxostyla Flagellates Illuminates Evolutionary Transitions and the Path Towards Mitochondrial Loss.</title>
        <authorList>
            <person name="Novak L.V.F."/>
            <person name="Treitli S.C."/>
            <person name="Pyrih J."/>
            <person name="Halakuc P."/>
            <person name="Pipaliya S.V."/>
            <person name="Vacek V."/>
            <person name="Brzon O."/>
            <person name="Soukal P."/>
            <person name="Eme L."/>
            <person name="Dacks J.B."/>
            <person name="Karnkowska A."/>
            <person name="Elias M."/>
            <person name="Hampl V."/>
        </authorList>
    </citation>
    <scope>NUCLEOTIDE SEQUENCE</scope>
    <source>
        <strain evidence="4">RCP-MX</strain>
    </source>
</reference>
<dbReference type="Proteomes" id="UP001141327">
    <property type="component" value="Unassembled WGS sequence"/>
</dbReference>
<dbReference type="EMBL" id="JAPMOS010000012">
    <property type="protein sequence ID" value="KAJ4460653.1"/>
    <property type="molecule type" value="Genomic_DNA"/>
</dbReference>